<reference evidence="2 3" key="1">
    <citation type="submission" date="2019-05" db="EMBL/GenBank/DDBJ databases">
        <title>Burkholderia sp. DHOD12, isolated from subtropical forest soil.</title>
        <authorList>
            <person name="Gao Z.-H."/>
            <person name="Qiu L.-H."/>
        </authorList>
    </citation>
    <scope>NUCLEOTIDE SEQUENCE [LARGE SCALE GENOMIC DNA]</scope>
    <source>
        <strain evidence="2 3">DHOD12</strain>
    </source>
</reference>
<dbReference type="EMBL" id="CP040077">
    <property type="protein sequence ID" value="QCP51711.1"/>
    <property type="molecule type" value="Genomic_DNA"/>
</dbReference>
<feature type="region of interest" description="Disordered" evidence="1">
    <location>
        <begin position="36"/>
        <end position="67"/>
    </location>
</feature>
<dbReference type="OrthoDB" id="8970622at2"/>
<keyword evidence="3" id="KW-1185">Reference proteome</keyword>
<evidence type="ECO:0000313" key="2">
    <source>
        <dbReference type="EMBL" id="QCP51711.1"/>
    </source>
</evidence>
<accession>A0A4P8ITR6</accession>
<dbReference type="AlphaFoldDB" id="A0A4P8ITR6"/>
<dbReference type="KEGG" id="tvl:FAZ95_09315"/>
<dbReference type="Proteomes" id="UP000298656">
    <property type="component" value="Chromosome 1"/>
</dbReference>
<sequence>MKAVKLALNPDHLAYQAALHRVAHYPADQVTFTADSRKKLRPSVGTHSKKTGRGKVGVGGIRTKSHG</sequence>
<gene>
    <name evidence="2" type="ORF">FAZ95_09315</name>
</gene>
<evidence type="ECO:0000313" key="3">
    <source>
        <dbReference type="Proteomes" id="UP000298656"/>
    </source>
</evidence>
<proteinExistence type="predicted"/>
<evidence type="ECO:0000256" key="1">
    <source>
        <dbReference type="SAM" id="MobiDB-lite"/>
    </source>
</evidence>
<name>A0A4P8ITR6_9BURK</name>
<organism evidence="2 3">
    <name type="scientific">Trinickia violacea</name>
    <dbReference type="NCBI Taxonomy" id="2571746"/>
    <lineage>
        <taxon>Bacteria</taxon>
        <taxon>Pseudomonadati</taxon>
        <taxon>Pseudomonadota</taxon>
        <taxon>Betaproteobacteria</taxon>
        <taxon>Burkholderiales</taxon>
        <taxon>Burkholderiaceae</taxon>
        <taxon>Trinickia</taxon>
    </lineage>
</organism>
<protein>
    <submittedName>
        <fullName evidence="2">Uncharacterized protein</fullName>
    </submittedName>
</protein>